<gene>
    <name evidence="1" type="ORF">M6B38_145625</name>
</gene>
<proteinExistence type="predicted"/>
<keyword evidence="1" id="KW-0808">Transferase</keyword>
<dbReference type="EMBL" id="JANAVB010030820">
    <property type="protein sequence ID" value="KAJ6812732.1"/>
    <property type="molecule type" value="Genomic_DNA"/>
</dbReference>
<evidence type="ECO:0000313" key="2">
    <source>
        <dbReference type="Proteomes" id="UP001140949"/>
    </source>
</evidence>
<dbReference type="AlphaFoldDB" id="A0AAX6F8T7"/>
<dbReference type="Proteomes" id="UP001140949">
    <property type="component" value="Unassembled WGS sequence"/>
</dbReference>
<organism evidence="1 2">
    <name type="scientific">Iris pallida</name>
    <name type="common">Sweet iris</name>
    <dbReference type="NCBI Taxonomy" id="29817"/>
    <lineage>
        <taxon>Eukaryota</taxon>
        <taxon>Viridiplantae</taxon>
        <taxon>Streptophyta</taxon>
        <taxon>Embryophyta</taxon>
        <taxon>Tracheophyta</taxon>
        <taxon>Spermatophyta</taxon>
        <taxon>Magnoliopsida</taxon>
        <taxon>Liliopsida</taxon>
        <taxon>Asparagales</taxon>
        <taxon>Iridaceae</taxon>
        <taxon>Iridoideae</taxon>
        <taxon>Irideae</taxon>
        <taxon>Iris</taxon>
    </lineage>
</organism>
<reference evidence="1" key="1">
    <citation type="journal article" date="2023" name="GigaByte">
        <title>Genome assembly of the bearded iris, Iris pallida Lam.</title>
        <authorList>
            <person name="Bruccoleri R.E."/>
            <person name="Oakeley E.J."/>
            <person name="Faust A.M.E."/>
            <person name="Altorfer M."/>
            <person name="Dessus-Babus S."/>
            <person name="Burckhardt D."/>
            <person name="Oertli M."/>
            <person name="Naumann U."/>
            <person name="Petersen F."/>
            <person name="Wong J."/>
        </authorList>
    </citation>
    <scope>NUCLEOTIDE SEQUENCE</scope>
    <source>
        <strain evidence="1">GSM-AAB239-AS_SAM_17_03QT</strain>
    </source>
</reference>
<dbReference type="GO" id="GO:0016746">
    <property type="term" value="F:acyltransferase activity"/>
    <property type="evidence" value="ECO:0007669"/>
    <property type="project" value="UniProtKB-KW"/>
</dbReference>
<sequence>MHLIWRYILCMELVFLQKEHMFISYLLQLSATFRFKLMPLQVMIDVCKVVCTWSMAMKLYQS</sequence>
<protein>
    <submittedName>
        <fullName evidence="1">Phospholipid:diacylglycerol acyltransferase 1</fullName>
    </submittedName>
</protein>
<evidence type="ECO:0000313" key="1">
    <source>
        <dbReference type="EMBL" id="KAJ6812732.1"/>
    </source>
</evidence>
<comment type="caution">
    <text evidence="1">The sequence shown here is derived from an EMBL/GenBank/DDBJ whole genome shotgun (WGS) entry which is preliminary data.</text>
</comment>
<reference evidence="1" key="2">
    <citation type="submission" date="2023-04" db="EMBL/GenBank/DDBJ databases">
        <authorList>
            <person name="Bruccoleri R.E."/>
            <person name="Oakeley E.J."/>
            <person name="Faust A.-M."/>
            <person name="Dessus-Babus S."/>
            <person name="Altorfer M."/>
            <person name="Burckhardt D."/>
            <person name="Oertli M."/>
            <person name="Naumann U."/>
            <person name="Petersen F."/>
            <person name="Wong J."/>
        </authorList>
    </citation>
    <scope>NUCLEOTIDE SEQUENCE</scope>
    <source>
        <strain evidence="1">GSM-AAB239-AS_SAM_17_03QT</strain>
        <tissue evidence="1">Leaf</tissue>
    </source>
</reference>
<accession>A0AAX6F8T7</accession>
<keyword evidence="2" id="KW-1185">Reference proteome</keyword>
<keyword evidence="1" id="KW-0012">Acyltransferase</keyword>
<name>A0AAX6F8T7_IRIPA</name>